<reference evidence="1" key="2">
    <citation type="submission" date="2023-05" db="EMBL/GenBank/DDBJ databases">
        <authorList>
            <consortium name="Lawrence Berkeley National Laboratory"/>
            <person name="Steindorff A."/>
            <person name="Hensen N."/>
            <person name="Bonometti L."/>
            <person name="Westerberg I."/>
            <person name="Brannstrom I.O."/>
            <person name="Guillou S."/>
            <person name="Cros-Aarteil S."/>
            <person name="Calhoun S."/>
            <person name="Haridas S."/>
            <person name="Kuo A."/>
            <person name="Mondo S."/>
            <person name="Pangilinan J."/>
            <person name="Riley R."/>
            <person name="Labutti K."/>
            <person name="Andreopoulos B."/>
            <person name="Lipzen A."/>
            <person name="Chen C."/>
            <person name="Yanf M."/>
            <person name="Daum C."/>
            <person name="Ng V."/>
            <person name="Clum A."/>
            <person name="Ohm R."/>
            <person name="Martin F."/>
            <person name="Silar P."/>
            <person name="Natvig D."/>
            <person name="Lalanne C."/>
            <person name="Gautier V."/>
            <person name="Ament-Velasquez S.L."/>
            <person name="Kruys A."/>
            <person name="Hutchinson M.I."/>
            <person name="Powell A.J."/>
            <person name="Barry K."/>
            <person name="Miller A.N."/>
            <person name="Grigoriev I.V."/>
            <person name="Debuchy R."/>
            <person name="Gladieux P."/>
            <person name="Thoren M.H."/>
            <person name="Johannesson H."/>
        </authorList>
    </citation>
    <scope>NUCLEOTIDE SEQUENCE</scope>
    <source>
        <strain evidence="1">CBS 359.72</strain>
    </source>
</reference>
<evidence type="ECO:0000313" key="1">
    <source>
        <dbReference type="EMBL" id="KAK4247351.1"/>
    </source>
</evidence>
<dbReference type="Proteomes" id="UP001303647">
    <property type="component" value="Unassembled WGS sequence"/>
</dbReference>
<name>A0AAN7HF64_9PEZI</name>
<comment type="caution">
    <text evidence="1">The sequence shown here is derived from an EMBL/GenBank/DDBJ whole genome shotgun (WGS) entry which is preliminary data.</text>
</comment>
<reference evidence="1" key="1">
    <citation type="journal article" date="2023" name="Mol. Phylogenet. Evol.">
        <title>Genome-scale phylogeny and comparative genomics of the fungal order Sordariales.</title>
        <authorList>
            <person name="Hensen N."/>
            <person name="Bonometti L."/>
            <person name="Westerberg I."/>
            <person name="Brannstrom I.O."/>
            <person name="Guillou S."/>
            <person name="Cros-Aarteil S."/>
            <person name="Calhoun S."/>
            <person name="Haridas S."/>
            <person name="Kuo A."/>
            <person name="Mondo S."/>
            <person name="Pangilinan J."/>
            <person name="Riley R."/>
            <person name="LaButti K."/>
            <person name="Andreopoulos B."/>
            <person name="Lipzen A."/>
            <person name="Chen C."/>
            <person name="Yan M."/>
            <person name="Daum C."/>
            <person name="Ng V."/>
            <person name="Clum A."/>
            <person name="Steindorff A."/>
            <person name="Ohm R.A."/>
            <person name="Martin F."/>
            <person name="Silar P."/>
            <person name="Natvig D.O."/>
            <person name="Lalanne C."/>
            <person name="Gautier V."/>
            <person name="Ament-Velasquez S.L."/>
            <person name="Kruys A."/>
            <person name="Hutchinson M.I."/>
            <person name="Powell A.J."/>
            <person name="Barry K."/>
            <person name="Miller A.N."/>
            <person name="Grigoriev I.V."/>
            <person name="Debuchy R."/>
            <person name="Gladieux P."/>
            <person name="Hiltunen Thoren M."/>
            <person name="Johannesson H."/>
        </authorList>
    </citation>
    <scope>NUCLEOTIDE SEQUENCE</scope>
    <source>
        <strain evidence="1">CBS 359.72</strain>
    </source>
</reference>
<gene>
    <name evidence="1" type="ORF">C7999DRAFT_32226</name>
</gene>
<accession>A0AAN7HF64</accession>
<keyword evidence="2" id="KW-1185">Reference proteome</keyword>
<proteinExistence type="predicted"/>
<dbReference type="AlphaFoldDB" id="A0AAN7HF64"/>
<dbReference type="EMBL" id="MU857655">
    <property type="protein sequence ID" value="KAK4247351.1"/>
    <property type="molecule type" value="Genomic_DNA"/>
</dbReference>
<evidence type="ECO:0000313" key="2">
    <source>
        <dbReference type="Proteomes" id="UP001303647"/>
    </source>
</evidence>
<organism evidence="1 2">
    <name type="scientific">Corynascus novoguineensis</name>
    <dbReference type="NCBI Taxonomy" id="1126955"/>
    <lineage>
        <taxon>Eukaryota</taxon>
        <taxon>Fungi</taxon>
        <taxon>Dikarya</taxon>
        <taxon>Ascomycota</taxon>
        <taxon>Pezizomycotina</taxon>
        <taxon>Sordariomycetes</taxon>
        <taxon>Sordariomycetidae</taxon>
        <taxon>Sordariales</taxon>
        <taxon>Chaetomiaceae</taxon>
        <taxon>Corynascus</taxon>
    </lineage>
</organism>
<protein>
    <submittedName>
        <fullName evidence="1">Uncharacterized protein</fullName>
    </submittedName>
</protein>
<sequence length="71" mass="8094">MRQEVVTNLEVLENKVEGIETSLMTFYENKDIANASVELVAAGLNATEDVIDYYMKTCEWFRNSSCISLPR</sequence>